<dbReference type="InParanoid" id="I3TEC0"/>
<dbReference type="SUPFAM" id="SSF48150">
    <property type="entry name" value="DNA-glycosylase"/>
    <property type="match status" value="1"/>
</dbReference>
<dbReference type="Proteomes" id="UP000005270">
    <property type="component" value="Chromosome"/>
</dbReference>
<proteinExistence type="predicted"/>
<evidence type="ECO:0000313" key="2">
    <source>
        <dbReference type="Proteomes" id="UP000005270"/>
    </source>
</evidence>
<sequence length="295" mass="34245">MPRIQLKELSENERRELLKKLEEIGKSNLKQDLEQSLLSKLSQSDRWDKELLLRYLLLASILDQQAESVSARNTVIKLYEEFGRDFFMKPHDSINRIHDILDRVLKVYEPKSRVIRVSKEGVSLMRVGGFLLALLSLSSQYGSLQRYFSSFRGPRELLNKGILGNVLLKGLLYEKAARMYVGWITHPDLHIDIFEGRCGYNEIPMPVNGHVSKVMARTGFLNSVLVEEGRPIVKANEERKRIENLVKRYYPRGDFFMIDYGAFYIGFKYCREENPNCNACPISNLCKRNTKVRAF</sequence>
<dbReference type="KEGG" id="thg:TCELL_0684"/>
<protein>
    <submittedName>
        <fullName evidence="1">Uncharacterized protein</fullName>
    </submittedName>
</protein>
<dbReference type="EMBL" id="CP003531">
    <property type="protein sequence ID" value="AFK51108.1"/>
    <property type="molecule type" value="Genomic_DNA"/>
</dbReference>
<dbReference type="RefSeq" id="WP_014737358.1">
    <property type="nucleotide sequence ID" value="NC_017954.1"/>
</dbReference>
<dbReference type="GO" id="GO:0006281">
    <property type="term" value="P:DNA repair"/>
    <property type="evidence" value="ECO:0007669"/>
    <property type="project" value="InterPro"/>
</dbReference>
<dbReference type="HOGENOM" id="CLU_942051_0_0_2"/>
<name>I3TEC0_THEC1</name>
<dbReference type="GO" id="GO:0003824">
    <property type="term" value="F:catalytic activity"/>
    <property type="evidence" value="ECO:0007669"/>
    <property type="project" value="InterPro"/>
</dbReference>
<dbReference type="AlphaFoldDB" id="I3TEC0"/>
<dbReference type="STRING" id="1184251.TCELL_0684"/>
<dbReference type="eggNOG" id="arCOG00459">
    <property type="taxonomic scope" value="Archaea"/>
</dbReference>
<evidence type="ECO:0000313" key="1">
    <source>
        <dbReference type="EMBL" id="AFK51108.1"/>
    </source>
</evidence>
<gene>
    <name evidence="1" type="ordered locus">TCELL_0684</name>
</gene>
<dbReference type="InterPro" id="IPR023170">
    <property type="entry name" value="HhH_base_excis_C"/>
</dbReference>
<organism evidence="1 2">
    <name type="scientific">Thermogladius calderae (strain DSM 22663 / VKM B-2946 / 1633)</name>
    <dbReference type="NCBI Taxonomy" id="1184251"/>
    <lineage>
        <taxon>Archaea</taxon>
        <taxon>Thermoproteota</taxon>
        <taxon>Thermoprotei</taxon>
        <taxon>Desulfurococcales</taxon>
        <taxon>Desulfurococcaceae</taxon>
        <taxon>Thermogladius</taxon>
    </lineage>
</organism>
<accession>I3TEC0</accession>
<dbReference type="InterPro" id="IPR011257">
    <property type="entry name" value="DNA_glycosylase"/>
</dbReference>
<dbReference type="GeneID" id="13012997"/>
<dbReference type="Gene3D" id="1.10.1670.10">
    <property type="entry name" value="Helix-hairpin-Helix base-excision DNA repair enzymes (C-terminal)"/>
    <property type="match status" value="1"/>
</dbReference>
<keyword evidence="2" id="KW-1185">Reference proteome</keyword>
<reference evidence="1 2" key="1">
    <citation type="journal article" date="2012" name="J. Bacteriol.">
        <title>Complete genome sequence of the hyperthermophilic cellulolytic Crenarchaeon 'Thermogladius cellulolyticus' 1633.</title>
        <authorList>
            <person name="Mardanov A.V."/>
            <person name="Kochetkova T.V."/>
            <person name="Beletsky A.V."/>
            <person name="Bonch-Osmolovskaya E.A."/>
            <person name="Ravin N.V."/>
            <person name="Skryabin K.G."/>
        </authorList>
    </citation>
    <scope>NUCLEOTIDE SEQUENCE [LARGE SCALE GENOMIC DNA]</scope>
    <source>
        <strain evidence="2">DSM 22663 / VKM B-2946 / 1633</strain>
    </source>
</reference>